<evidence type="ECO:0000256" key="1">
    <source>
        <dbReference type="SAM" id="Phobius"/>
    </source>
</evidence>
<keyword evidence="1" id="KW-1133">Transmembrane helix</keyword>
<reference evidence="2 3" key="1">
    <citation type="journal article" date="2019" name="Genome Biol. Evol.">
        <title>Genomic Plasticity Mediated by Transposable Elements in the Plant Pathogenic Fungus Colletotrichum higginsianum.</title>
        <authorList>
            <person name="Tsushima A."/>
            <person name="Gan P."/>
            <person name="Kumakura N."/>
            <person name="Narusaka M."/>
            <person name="Takano Y."/>
            <person name="Narusaka Y."/>
            <person name="Shirasu K."/>
        </authorList>
    </citation>
    <scope>NUCLEOTIDE SEQUENCE [LARGE SCALE GENOMIC DNA]</scope>
    <source>
        <strain evidence="2 3">MAFF305635-RFP</strain>
    </source>
</reference>
<gene>
    <name evidence="2" type="ORF">CH35J_007526</name>
</gene>
<keyword evidence="1" id="KW-0812">Transmembrane</keyword>
<organism evidence="2 3">
    <name type="scientific">Colletotrichum higginsianum</name>
    <dbReference type="NCBI Taxonomy" id="80884"/>
    <lineage>
        <taxon>Eukaryota</taxon>
        <taxon>Fungi</taxon>
        <taxon>Dikarya</taxon>
        <taxon>Ascomycota</taxon>
        <taxon>Pezizomycotina</taxon>
        <taxon>Sordariomycetes</taxon>
        <taxon>Hypocreomycetidae</taxon>
        <taxon>Glomerellales</taxon>
        <taxon>Glomerellaceae</taxon>
        <taxon>Colletotrichum</taxon>
        <taxon>Colletotrichum destructivum species complex</taxon>
    </lineage>
</organism>
<sequence>MSTAVLDCPEDSNSTDCLLRAVLRVLKESQDQKDSKYDWDPVTFVFTVLLGVAALAFAVLTIAQGLVAARKGYRKASKRAISTWAANTQKEWIWGELNFQ</sequence>
<protein>
    <submittedName>
        <fullName evidence="2">Uncharacterized protein</fullName>
    </submittedName>
</protein>
<proteinExistence type="predicted"/>
<dbReference type="EMBL" id="MWPZ01000005">
    <property type="protein sequence ID" value="TIC97511.1"/>
    <property type="molecule type" value="Genomic_DNA"/>
</dbReference>
<comment type="caution">
    <text evidence="2">The sequence shown here is derived from an EMBL/GenBank/DDBJ whole genome shotgun (WGS) entry which is preliminary data.</text>
</comment>
<evidence type="ECO:0000313" key="3">
    <source>
        <dbReference type="Proteomes" id="UP000305883"/>
    </source>
</evidence>
<keyword evidence="1" id="KW-0472">Membrane</keyword>
<dbReference type="AlphaFoldDB" id="A0A4T0VYB6"/>
<dbReference type="OrthoDB" id="4812780at2759"/>
<dbReference type="Proteomes" id="UP000305883">
    <property type="component" value="Unassembled WGS sequence"/>
</dbReference>
<evidence type="ECO:0000313" key="2">
    <source>
        <dbReference type="EMBL" id="TIC97511.1"/>
    </source>
</evidence>
<name>A0A4T0VYB6_9PEZI</name>
<feature type="transmembrane region" description="Helical" evidence="1">
    <location>
        <begin position="44"/>
        <end position="69"/>
    </location>
</feature>
<accession>A0A4T0VYB6</accession>